<keyword evidence="3" id="KW-1185">Reference proteome</keyword>
<dbReference type="RefSeq" id="WP_006989954.1">
    <property type="nucleotide sequence ID" value="NZ_JH594606.1"/>
</dbReference>
<sequence>MAQDIRELFKNDDFQSTEKLNKGHQKRFESKLEKELPQATRGSFYFYRKIAVVLIVALGVGLFFWNTPGDPGNEIPLVNTLKEKDSLKEIQENGFQLSDISPEFKKIETYYLAGINLELANLGINNDNKALIDAFMLELEELDKEYQRLNAELNETGPNEQTIEAMVSNLQLRLDLLRRLKIKLNEIKKSKTNSYEDLKA</sequence>
<dbReference type="Proteomes" id="UP000003844">
    <property type="component" value="Unassembled WGS sequence"/>
</dbReference>
<dbReference type="EMBL" id="JH594606">
    <property type="protein sequence ID" value="EHQ03648.1"/>
    <property type="molecule type" value="Genomic_DNA"/>
</dbReference>
<reference evidence="3" key="1">
    <citation type="journal article" date="2012" name="Stand. Genomic Sci.">
        <title>Genome sequence of the Antarctic rhodopsins-containing flavobacterium Gillisia limnaea type strain (R-8282(T)).</title>
        <authorList>
            <person name="Riedel T."/>
            <person name="Held B."/>
            <person name="Nolan M."/>
            <person name="Lucas S."/>
            <person name="Lapidus A."/>
            <person name="Tice H."/>
            <person name="Del Rio T.G."/>
            <person name="Cheng J.F."/>
            <person name="Han C."/>
            <person name="Tapia R."/>
            <person name="Goodwin L.A."/>
            <person name="Pitluck S."/>
            <person name="Liolios K."/>
            <person name="Mavromatis K."/>
            <person name="Pagani I."/>
            <person name="Ivanova N."/>
            <person name="Mikhailova N."/>
            <person name="Pati A."/>
            <person name="Chen A."/>
            <person name="Palaniappan K."/>
            <person name="Land M."/>
            <person name="Rohde M."/>
            <person name="Tindall B.J."/>
            <person name="Detter J.C."/>
            <person name="Goker M."/>
            <person name="Bristow J."/>
            <person name="Eisen J.A."/>
            <person name="Markowitz V."/>
            <person name="Hugenholtz P."/>
            <person name="Kyrpides N.C."/>
            <person name="Klenk H.P."/>
            <person name="Woyke T."/>
        </authorList>
    </citation>
    <scope>NUCLEOTIDE SEQUENCE [LARGE SCALE GENOMIC DNA]</scope>
    <source>
        <strain evidence="3">DSM 15749 / LMG 21470 / R-8282</strain>
    </source>
</reference>
<protein>
    <submittedName>
        <fullName evidence="2">Uncharacterized protein</fullName>
    </submittedName>
</protein>
<keyword evidence="1" id="KW-0472">Membrane</keyword>
<dbReference type="OrthoDB" id="1441018at2"/>
<accession>H2BSR2</accession>
<name>H2BSR2_GILLR</name>
<evidence type="ECO:0000313" key="3">
    <source>
        <dbReference type="Proteomes" id="UP000003844"/>
    </source>
</evidence>
<keyword evidence="1" id="KW-1133">Transmembrane helix</keyword>
<feature type="transmembrane region" description="Helical" evidence="1">
    <location>
        <begin position="46"/>
        <end position="65"/>
    </location>
</feature>
<organism evidence="2 3">
    <name type="scientific">Gillisia limnaea (strain DSM 15749 / LMG 21470 / R-8282)</name>
    <dbReference type="NCBI Taxonomy" id="865937"/>
    <lineage>
        <taxon>Bacteria</taxon>
        <taxon>Pseudomonadati</taxon>
        <taxon>Bacteroidota</taxon>
        <taxon>Flavobacteriia</taxon>
        <taxon>Flavobacteriales</taxon>
        <taxon>Flavobacteriaceae</taxon>
        <taxon>Gillisia</taxon>
    </lineage>
</organism>
<dbReference type="HOGENOM" id="CLU_118510_0_0_10"/>
<keyword evidence="1" id="KW-0812">Transmembrane</keyword>
<evidence type="ECO:0000256" key="1">
    <source>
        <dbReference type="SAM" id="Phobius"/>
    </source>
</evidence>
<dbReference type="STRING" id="865937.Gilli_3038"/>
<proteinExistence type="predicted"/>
<dbReference type="eggNOG" id="ENOG5031U66">
    <property type="taxonomic scope" value="Bacteria"/>
</dbReference>
<evidence type="ECO:0000313" key="2">
    <source>
        <dbReference type="EMBL" id="EHQ03648.1"/>
    </source>
</evidence>
<gene>
    <name evidence="2" type="ORF">Gilli_3038</name>
</gene>
<dbReference type="AlphaFoldDB" id="H2BSR2"/>